<feature type="binding site" evidence="18">
    <location>
        <position position="75"/>
    </location>
    <ligand>
        <name>Zn(2+)</name>
        <dbReference type="ChEBI" id="CHEBI:29105"/>
        <note>catalytic</note>
    </ligand>
</feature>
<feature type="binding site" evidence="17">
    <location>
        <position position="154"/>
    </location>
    <ligand>
        <name>NADP(+)</name>
        <dbReference type="ChEBI" id="CHEBI:58349"/>
    </ligand>
</feature>
<evidence type="ECO:0000256" key="11">
    <source>
        <dbReference type="ARBA" id="ARBA00023002"/>
    </source>
</evidence>
<feature type="domain" description="CMP/dCMP-type deaminase" evidence="19">
    <location>
        <begin position="1"/>
        <end position="123"/>
    </location>
</feature>
<evidence type="ECO:0000256" key="13">
    <source>
        <dbReference type="ARBA" id="ARBA00049861"/>
    </source>
</evidence>
<dbReference type="InterPro" id="IPR016193">
    <property type="entry name" value="Cytidine_deaminase-like"/>
</dbReference>
<keyword evidence="7 15" id="KW-0479">Metal-binding</keyword>
<feature type="binding site" evidence="17">
    <location>
        <position position="168"/>
    </location>
    <ligand>
        <name>substrate</name>
    </ligand>
</feature>
<dbReference type="Pfam" id="PF00383">
    <property type="entry name" value="dCMP_cyt_deam_1"/>
    <property type="match status" value="1"/>
</dbReference>
<evidence type="ECO:0000256" key="12">
    <source>
        <dbReference type="ARBA" id="ARBA00023268"/>
    </source>
</evidence>
<dbReference type="InterPro" id="IPR002125">
    <property type="entry name" value="CMP_dCMP_dom"/>
</dbReference>
<dbReference type="InterPro" id="IPR016192">
    <property type="entry name" value="APOBEC/CMP_deaminase_Zn-bd"/>
</dbReference>
<comment type="cofactor">
    <cofactor evidence="15 18">
        <name>Zn(2+)</name>
        <dbReference type="ChEBI" id="CHEBI:29105"/>
    </cofactor>
    <text evidence="15 18">Binds 1 zinc ion.</text>
</comment>
<dbReference type="GO" id="GO:0008835">
    <property type="term" value="F:diaminohydroxyphosphoribosylaminopyrimidine deaminase activity"/>
    <property type="evidence" value="ECO:0007669"/>
    <property type="project" value="UniProtKB-EC"/>
</dbReference>
<dbReference type="SUPFAM" id="SSF53927">
    <property type="entry name" value="Cytidine deaminase-like"/>
    <property type="match status" value="1"/>
</dbReference>
<dbReference type="InterPro" id="IPR011549">
    <property type="entry name" value="RibD_C"/>
</dbReference>
<evidence type="ECO:0000256" key="16">
    <source>
        <dbReference type="PIRSR" id="PIRSR006769-1"/>
    </source>
</evidence>
<dbReference type="PANTHER" id="PTHR38011">
    <property type="entry name" value="DIHYDROFOLATE REDUCTASE FAMILY PROTEIN (AFU_ORTHOLOGUE AFUA_8G06820)"/>
    <property type="match status" value="1"/>
</dbReference>
<dbReference type="Proteomes" id="UP000242243">
    <property type="component" value="Unassembled WGS sequence"/>
</dbReference>
<evidence type="ECO:0000313" key="22">
    <source>
        <dbReference type="Proteomes" id="UP000242243"/>
    </source>
</evidence>
<evidence type="ECO:0000313" key="21">
    <source>
        <dbReference type="EMBL" id="SFP46149.1"/>
    </source>
</evidence>
<evidence type="ECO:0000256" key="5">
    <source>
        <dbReference type="ARBA" id="ARBA00007417"/>
    </source>
</evidence>
<dbReference type="InterPro" id="IPR004794">
    <property type="entry name" value="Eubact_RibD"/>
</dbReference>
<name>A0A1I5QIS1_9BACI</name>
<evidence type="ECO:0000256" key="4">
    <source>
        <dbReference type="ARBA" id="ARBA00005259"/>
    </source>
</evidence>
<dbReference type="OrthoDB" id="9800865at2"/>
<reference evidence="20 23" key="2">
    <citation type="submission" date="2019-07" db="EMBL/GenBank/DDBJ databases">
        <title>Whole genome shotgun sequence of Halolactibacillus halophilus NBRC 100868.</title>
        <authorList>
            <person name="Hosoyama A."/>
            <person name="Uohara A."/>
            <person name="Ohji S."/>
            <person name="Ichikawa N."/>
        </authorList>
    </citation>
    <scope>NUCLEOTIDE SEQUENCE [LARGE SCALE GENOMIC DNA]</scope>
    <source>
        <strain evidence="20 23">NBRC 100868</strain>
    </source>
</reference>
<dbReference type="GO" id="GO:0050661">
    <property type="term" value="F:NADP binding"/>
    <property type="evidence" value="ECO:0007669"/>
    <property type="project" value="InterPro"/>
</dbReference>
<dbReference type="RefSeq" id="WP_089832364.1">
    <property type="nucleotide sequence ID" value="NZ_BJWI01000017.1"/>
</dbReference>
<feature type="binding site" evidence="18">
    <location>
        <position position="84"/>
    </location>
    <ligand>
        <name>Zn(2+)</name>
        <dbReference type="ChEBI" id="CHEBI:29105"/>
        <note>catalytic</note>
    </ligand>
</feature>
<dbReference type="EC" id="1.1.1.193" evidence="15"/>
<gene>
    <name evidence="20" type="primary">ribD</name>
    <name evidence="20" type="ORF">HHA03_13480</name>
    <name evidence="21" type="ORF">SAMN05421839_1229</name>
</gene>
<comment type="function">
    <text evidence="1 15">Converts 2,5-diamino-6-(ribosylamino)-4(3h)-pyrimidinone 5'-phosphate into 5-amino-6-(ribosylamino)-2,4(1h,3h)-pyrimidinedione 5'-phosphate.</text>
</comment>
<keyword evidence="10 15" id="KW-0521">NADP</keyword>
<feature type="binding site" evidence="17">
    <location>
        <begin position="291"/>
        <end position="297"/>
    </location>
    <ligand>
        <name>NADP(+)</name>
        <dbReference type="ChEBI" id="CHEBI:58349"/>
    </ligand>
</feature>
<dbReference type="Proteomes" id="UP000321547">
    <property type="component" value="Unassembled WGS sequence"/>
</dbReference>
<feature type="active site" description="Proton donor" evidence="16">
    <location>
        <position position="52"/>
    </location>
</feature>
<evidence type="ECO:0000256" key="8">
    <source>
        <dbReference type="ARBA" id="ARBA00022801"/>
    </source>
</evidence>
<dbReference type="CDD" id="cd01284">
    <property type="entry name" value="Riboflavin_deaminase-reductase"/>
    <property type="match status" value="1"/>
</dbReference>
<dbReference type="GO" id="GO:0008270">
    <property type="term" value="F:zinc ion binding"/>
    <property type="evidence" value="ECO:0007669"/>
    <property type="project" value="InterPro"/>
</dbReference>
<organism evidence="21 22">
    <name type="scientific">Halolactibacillus halophilus</name>
    <dbReference type="NCBI Taxonomy" id="306540"/>
    <lineage>
        <taxon>Bacteria</taxon>
        <taxon>Bacillati</taxon>
        <taxon>Bacillota</taxon>
        <taxon>Bacilli</taxon>
        <taxon>Bacillales</taxon>
        <taxon>Bacillaceae</taxon>
        <taxon>Halolactibacillus</taxon>
    </lineage>
</organism>
<feature type="binding site" evidence="17">
    <location>
        <position position="196"/>
    </location>
    <ligand>
        <name>NADP(+)</name>
        <dbReference type="ChEBI" id="CHEBI:58349"/>
    </ligand>
</feature>
<evidence type="ECO:0000256" key="9">
    <source>
        <dbReference type="ARBA" id="ARBA00022833"/>
    </source>
</evidence>
<dbReference type="Gene3D" id="3.40.430.10">
    <property type="entry name" value="Dihydrofolate Reductase, subunit A"/>
    <property type="match status" value="1"/>
</dbReference>
<protein>
    <recommendedName>
        <fullName evidence="15">Riboflavin biosynthesis protein RibD</fullName>
    </recommendedName>
    <domain>
        <recommendedName>
            <fullName evidence="15">Diaminohydroxyphosphoribosylaminopyrimidine deaminase</fullName>
            <shortName evidence="15">DRAP deaminase</shortName>
            <ecNumber evidence="15">3.5.4.26</ecNumber>
        </recommendedName>
        <alternativeName>
            <fullName evidence="15">Riboflavin-specific deaminase</fullName>
        </alternativeName>
    </domain>
    <domain>
        <recommendedName>
            <fullName evidence="15">5-amino-6-(5-phosphoribosylamino)uracil reductase</fullName>
            <ecNumber evidence="15">1.1.1.193</ecNumber>
        </recommendedName>
        <alternativeName>
            <fullName evidence="15">HTP reductase</fullName>
        </alternativeName>
    </domain>
</protein>
<accession>A0A1I5QIS1</accession>
<feature type="binding site" evidence="17">
    <location>
        <position position="170"/>
    </location>
    <ligand>
        <name>NADP(+)</name>
        <dbReference type="ChEBI" id="CHEBI:58349"/>
    </ligand>
</feature>
<dbReference type="PIRSF" id="PIRSF006769">
    <property type="entry name" value="RibD"/>
    <property type="match status" value="1"/>
</dbReference>
<feature type="binding site" evidence="17">
    <location>
        <position position="200"/>
    </location>
    <ligand>
        <name>NADP(+)</name>
        <dbReference type="ChEBI" id="CHEBI:58349"/>
    </ligand>
</feature>
<dbReference type="STRING" id="306540.SAMN05421839_1229"/>
<evidence type="ECO:0000313" key="20">
    <source>
        <dbReference type="EMBL" id="GEM01816.1"/>
    </source>
</evidence>
<evidence type="ECO:0000256" key="10">
    <source>
        <dbReference type="ARBA" id="ARBA00022857"/>
    </source>
</evidence>
<dbReference type="GO" id="GO:0009231">
    <property type="term" value="P:riboflavin biosynthetic process"/>
    <property type="evidence" value="ECO:0007669"/>
    <property type="project" value="UniProtKB-UniPathway"/>
</dbReference>
<comment type="pathway">
    <text evidence="3 15">Cofactor biosynthesis; riboflavin biosynthesis; 5-amino-6-(D-ribitylamino)uracil from GTP: step 3/4.</text>
</comment>
<feature type="binding site" evidence="17">
    <location>
        <position position="184"/>
    </location>
    <ligand>
        <name>substrate</name>
    </ligand>
</feature>
<dbReference type="InterPro" id="IPR002734">
    <property type="entry name" value="RibDG_C"/>
</dbReference>
<keyword evidence="23" id="KW-1185">Reference proteome</keyword>
<dbReference type="UniPathway" id="UPA00275">
    <property type="reaction ID" value="UER00401"/>
</dbReference>
<proteinExistence type="inferred from homology"/>
<dbReference type="EMBL" id="BJWI01000017">
    <property type="protein sequence ID" value="GEM01816.1"/>
    <property type="molecule type" value="Genomic_DNA"/>
</dbReference>
<dbReference type="Pfam" id="PF01872">
    <property type="entry name" value="RibD_C"/>
    <property type="match status" value="1"/>
</dbReference>
<evidence type="ECO:0000313" key="23">
    <source>
        <dbReference type="Proteomes" id="UP000321547"/>
    </source>
</evidence>
<keyword evidence="6 15" id="KW-0686">Riboflavin biosynthesis</keyword>
<evidence type="ECO:0000256" key="6">
    <source>
        <dbReference type="ARBA" id="ARBA00022619"/>
    </source>
</evidence>
<feature type="binding site" evidence="18">
    <location>
        <position position="50"/>
    </location>
    <ligand>
        <name>Zn(2+)</name>
        <dbReference type="ChEBI" id="CHEBI:29105"/>
        <note>catalytic</note>
    </ligand>
</feature>
<evidence type="ECO:0000256" key="2">
    <source>
        <dbReference type="ARBA" id="ARBA00004882"/>
    </source>
</evidence>
<dbReference type="FunFam" id="3.40.140.10:FF:000025">
    <property type="entry name" value="Riboflavin biosynthesis protein RibD"/>
    <property type="match status" value="1"/>
</dbReference>
<evidence type="ECO:0000259" key="19">
    <source>
        <dbReference type="PROSITE" id="PS51747"/>
    </source>
</evidence>
<keyword evidence="12" id="KW-0511">Multifunctional enzyme</keyword>
<evidence type="ECO:0000256" key="7">
    <source>
        <dbReference type="ARBA" id="ARBA00022723"/>
    </source>
</evidence>
<dbReference type="NCBIfam" id="TIGR00227">
    <property type="entry name" value="ribD_Cterm"/>
    <property type="match status" value="1"/>
</dbReference>
<sequence>MKDQDYMALAVELAKGTIGQTSPNPSVGCVLVRDGVIVGLGSHLVPGEGHAEVLAIQQAGEKANGATAYVTLEPCSHTGKTPPCSRLLIEAGVSRVVIATEDPNPLVSGRGINWLKDAGLSVDVGLMKEEAIALNKIFFHFMKEQRPLVTLKAAMTLDGKTATKTGDSRWVTGEAAREHVHHHRAKHDAILIGKGTAVKDNPSLTVRQPEYGKNPIRIVLANDLDLPDHLALFHDEHKTYVVCGKEANTDLFTDKHPTVSVIQLSSQRVEIPELLMRLAKLNIQSVYVEGGETVHKSFVESGFVDECHVYIAPKLLTGKDSFGVIGGQSPEWMNDAFALSFKQVERIGEDLFIKASKKVGD</sequence>
<feature type="binding site" evidence="17">
    <location>
        <position position="204"/>
    </location>
    <ligand>
        <name>substrate</name>
    </ligand>
</feature>
<dbReference type="SUPFAM" id="SSF53597">
    <property type="entry name" value="Dihydrofolate reductase-like"/>
    <property type="match status" value="1"/>
</dbReference>
<dbReference type="PROSITE" id="PS00903">
    <property type="entry name" value="CYT_DCMP_DEAMINASES_1"/>
    <property type="match status" value="1"/>
</dbReference>
<dbReference type="EMBL" id="FOXC01000022">
    <property type="protein sequence ID" value="SFP46149.1"/>
    <property type="molecule type" value="Genomic_DNA"/>
</dbReference>
<dbReference type="InterPro" id="IPR024072">
    <property type="entry name" value="DHFR-like_dom_sf"/>
</dbReference>
<evidence type="ECO:0000256" key="14">
    <source>
        <dbReference type="ARBA" id="ARBA00049886"/>
    </source>
</evidence>
<comment type="catalytic activity">
    <reaction evidence="14 15">
        <text>2,5-diamino-6-hydroxy-4-(5-phosphoribosylamino)-pyrimidine + H2O + H(+) = 5-amino-6-(5-phospho-D-ribosylamino)uracil + NH4(+)</text>
        <dbReference type="Rhea" id="RHEA:21868"/>
        <dbReference type="ChEBI" id="CHEBI:15377"/>
        <dbReference type="ChEBI" id="CHEBI:15378"/>
        <dbReference type="ChEBI" id="CHEBI:28938"/>
        <dbReference type="ChEBI" id="CHEBI:58453"/>
        <dbReference type="ChEBI" id="CHEBI:58614"/>
        <dbReference type="EC" id="3.5.4.26"/>
    </reaction>
</comment>
<comment type="similarity">
    <text evidence="5 15">In the C-terminal section; belongs to the HTP reductase family.</text>
</comment>
<comment type="catalytic activity">
    <reaction evidence="13 15">
        <text>5-amino-6-(5-phospho-D-ribitylamino)uracil + NADP(+) = 5-amino-6-(5-phospho-D-ribosylamino)uracil + NADPH + H(+)</text>
        <dbReference type="Rhea" id="RHEA:17845"/>
        <dbReference type="ChEBI" id="CHEBI:15378"/>
        <dbReference type="ChEBI" id="CHEBI:57783"/>
        <dbReference type="ChEBI" id="CHEBI:58349"/>
        <dbReference type="ChEBI" id="CHEBI:58421"/>
        <dbReference type="ChEBI" id="CHEBI:58453"/>
        <dbReference type="EC" id="1.1.1.193"/>
    </reaction>
</comment>
<reference evidence="21 22" key="1">
    <citation type="submission" date="2016-10" db="EMBL/GenBank/DDBJ databases">
        <authorList>
            <person name="de Groot N.N."/>
        </authorList>
    </citation>
    <scope>NUCLEOTIDE SEQUENCE [LARGE SCALE GENOMIC DNA]</scope>
    <source>
        <strain evidence="21 22">DSM 17073</strain>
    </source>
</reference>
<keyword evidence="11 15" id="KW-0560">Oxidoreductase</keyword>
<feature type="binding site" evidence="17">
    <location>
        <position position="207"/>
    </location>
    <ligand>
        <name>substrate</name>
    </ligand>
</feature>
<comment type="similarity">
    <text evidence="4 15">In the N-terminal section; belongs to the cytidine and deoxycytidylate deaminase family.</text>
</comment>
<dbReference type="InterPro" id="IPR050765">
    <property type="entry name" value="Riboflavin_Biosynth_HTPR"/>
</dbReference>
<evidence type="ECO:0000256" key="17">
    <source>
        <dbReference type="PIRSR" id="PIRSR006769-2"/>
    </source>
</evidence>
<dbReference type="GO" id="GO:0008703">
    <property type="term" value="F:5-amino-6-(5-phosphoribosylamino)uracil reductase activity"/>
    <property type="evidence" value="ECO:0007669"/>
    <property type="project" value="UniProtKB-EC"/>
</dbReference>
<keyword evidence="8 15" id="KW-0378">Hydrolase</keyword>
<evidence type="ECO:0000256" key="1">
    <source>
        <dbReference type="ARBA" id="ARBA00002151"/>
    </source>
</evidence>
<evidence type="ECO:0000256" key="18">
    <source>
        <dbReference type="PIRSR" id="PIRSR006769-3"/>
    </source>
</evidence>
<dbReference type="PANTHER" id="PTHR38011:SF7">
    <property type="entry name" value="2,5-DIAMINO-6-RIBOSYLAMINO-4(3H)-PYRIMIDINONE 5'-PHOSPHATE REDUCTASE"/>
    <property type="match status" value="1"/>
</dbReference>
<dbReference type="PROSITE" id="PS51747">
    <property type="entry name" value="CYT_DCMP_DEAMINASES_2"/>
    <property type="match status" value="1"/>
</dbReference>
<dbReference type="AlphaFoldDB" id="A0A1I5QIS1"/>
<evidence type="ECO:0000256" key="3">
    <source>
        <dbReference type="ARBA" id="ARBA00004910"/>
    </source>
</evidence>
<feature type="binding site" evidence="17">
    <location>
        <position position="289"/>
    </location>
    <ligand>
        <name>substrate</name>
    </ligand>
</feature>
<dbReference type="NCBIfam" id="TIGR00326">
    <property type="entry name" value="eubact_ribD"/>
    <property type="match status" value="1"/>
</dbReference>
<comment type="pathway">
    <text evidence="2 15">Cofactor biosynthesis; riboflavin biosynthesis; 5-amino-6-(D-ribitylamino)uracil from GTP: step 2/4.</text>
</comment>
<keyword evidence="9 15" id="KW-0862">Zinc</keyword>
<dbReference type="EC" id="3.5.4.26" evidence="15"/>
<evidence type="ECO:0000256" key="15">
    <source>
        <dbReference type="PIRNR" id="PIRNR006769"/>
    </source>
</evidence>
<dbReference type="Gene3D" id="3.40.140.10">
    <property type="entry name" value="Cytidine Deaminase, domain 2"/>
    <property type="match status" value="1"/>
</dbReference>